<feature type="region of interest" description="Disordered" evidence="1">
    <location>
        <begin position="1"/>
        <end position="21"/>
    </location>
</feature>
<proteinExistence type="predicted"/>
<sequence length="319" mass="34036">MKHAEGEKDPQGGLPKRQLIGQGGLIPAGSGDFGHAFEVFGDEPSALPVVIAVPHAGRAYAPDVLASMRQPEIAALKLEDRLVDALGHAIAKATGAALLVARAPRAMIDLNRHPQDVDWDMLGLPAQGVPPINARARSGLGLVPRRLPAMGDIWRGRMTRDMLDARIEGIHQPYHDALSQMLEGTRQRWGAALLIDLHSMPPLPPELGGTKLVIGDRFGSSCHPLLVAGAFAALGEMGCPALHNRPYAGGYVLDRHGRPKQGLHAIQIEVDRAAYLDSQLHELGDGAGPMADMLTRLVMRLARDVARIGGDDALPQAAE</sequence>
<reference evidence="2 3" key="1">
    <citation type="submission" date="2019-01" db="EMBL/GenBank/DDBJ databases">
        <authorList>
            <person name="Chen W.-M."/>
        </authorList>
    </citation>
    <scope>NUCLEOTIDE SEQUENCE [LARGE SCALE GENOMIC DNA]</scope>
    <source>
        <strain evidence="2 3">FSY-9</strain>
    </source>
</reference>
<gene>
    <name evidence="2" type="ORF">EOE18_11505</name>
</gene>
<dbReference type="Pfam" id="PF05013">
    <property type="entry name" value="FGase"/>
    <property type="match status" value="1"/>
</dbReference>
<dbReference type="OrthoDB" id="9802050at2"/>
<protein>
    <submittedName>
        <fullName evidence="2">N-formylglutamate amidohydrolase</fullName>
    </submittedName>
</protein>
<evidence type="ECO:0000256" key="1">
    <source>
        <dbReference type="SAM" id="MobiDB-lite"/>
    </source>
</evidence>
<evidence type="ECO:0000313" key="2">
    <source>
        <dbReference type="EMBL" id="RVU04423.1"/>
    </source>
</evidence>
<dbReference type="SUPFAM" id="SSF53187">
    <property type="entry name" value="Zn-dependent exopeptidases"/>
    <property type="match status" value="1"/>
</dbReference>
<dbReference type="AlphaFoldDB" id="A0A437N3A7"/>
<evidence type="ECO:0000313" key="3">
    <source>
        <dbReference type="Proteomes" id="UP000282837"/>
    </source>
</evidence>
<keyword evidence="3" id="KW-1185">Reference proteome</keyword>
<name>A0A437N3A7_9SPHN</name>
<dbReference type="EMBL" id="SACO01000008">
    <property type="protein sequence ID" value="RVU04423.1"/>
    <property type="molecule type" value="Genomic_DNA"/>
</dbReference>
<feature type="compositionally biased region" description="Basic and acidic residues" evidence="1">
    <location>
        <begin position="1"/>
        <end position="10"/>
    </location>
</feature>
<organism evidence="2 3">
    <name type="scientific">Novosphingobium umbonatum</name>
    <dbReference type="NCBI Taxonomy" id="1908524"/>
    <lineage>
        <taxon>Bacteria</taxon>
        <taxon>Pseudomonadati</taxon>
        <taxon>Pseudomonadota</taxon>
        <taxon>Alphaproteobacteria</taxon>
        <taxon>Sphingomonadales</taxon>
        <taxon>Sphingomonadaceae</taxon>
        <taxon>Novosphingobium</taxon>
    </lineage>
</organism>
<dbReference type="Gene3D" id="3.40.630.40">
    <property type="entry name" value="Zn-dependent exopeptidases"/>
    <property type="match status" value="1"/>
</dbReference>
<accession>A0A437N3A7</accession>
<dbReference type="RefSeq" id="WP_127709636.1">
    <property type="nucleotide sequence ID" value="NZ_SACO01000008.1"/>
</dbReference>
<dbReference type="GO" id="GO:0016787">
    <property type="term" value="F:hydrolase activity"/>
    <property type="evidence" value="ECO:0007669"/>
    <property type="project" value="UniProtKB-KW"/>
</dbReference>
<keyword evidence="2" id="KW-0378">Hydrolase</keyword>
<dbReference type="InterPro" id="IPR007709">
    <property type="entry name" value="N-FG_amidohydro"/>
</dbReference>
<comment type="caution">
    <text evidence="2">The sequence shown here is derived from an EMBL/GenBank/DDBJ whole genome shotgun (WGS) entry which is preliminary data.</text>
</comment>
<dbReference type="Proteomes" id="UP000282837">
    <property type="component" value="Unassembled WGS sequence"/>
</dbReference>